<dbReference type="Gene3D" id="3.40.50.2020">
    <property type="match status" value="1"/>
</dbReference>
<keyword evidence="2" id="KW-0808">Transferase</keyword>
<dbReference type="Gene3D" id="3.30.1310.20">
    <property type="entry name" value="PRTase-like"/>
    <property type="match status" value="1"/>
</dbReference>
<evidence type="ECO:0000313" key="3">
    <source>
        <dbReference type="Proteomes" id="UP001216558"/>
    </source>
</evidence>
<dbReference type="RefSeq" id="WP_273676703.1">
    <property type="nucleotide sequence ID" value="NZ_JAQQXQ010000003.1"/>
</dbReference>
<dbReference type="InterPro" id="IPR000836">
    <property type="entry name" value="PRTase_dom"/>
</dbReference>
<evidence type="ECO:0000313" key="2">
    <source>
        <dbReference type="EMBL" id="MDC8753985.1"/>
    </source>
</evidence>
<name>A0ABT5JP89_9SPHN</name>
<organism evidence="2 3">
    <name type="scientific">Erythrobacter fulvus</name>
    <dbReference type="NCBI Taxonomy" id="2987523"/>
    <lineage>
        <taxon>Bacteria</taxon>
        <taxon>Pseudomonadati</taxon>
        <taxon>Pseudomonadota</taxon>
        <taxon>Alphaproteobacteria</taxon>
        <taxon>Sphingomonadales</taxon>
        <taxon>Erythrobacteraceae</taxon>
        <taxon>Erythrobacter/Porphyrobacter group</taxon>
        <taxon>Erythrobacter</taxon>
    </lineage>
</organism>
<dbReference type="GO" id="GO:0016757">
    <property type="term" value="F:glycosyltransferase activity"/>
    <property type="evidence" value="ECO:0007669"/>
    <property type="project" value="UniProtKB-KW"/>
</dbReference>
<feature type="domain" description="Phosphoribosyltransferase" evidence="1">
    <location>
        <begin position="17"/>
        <end position="168"/>
    </location>
</feature>
<dbReference type="Pfam" id="PF00156">
    <property type="entry name" value="Pribosyltran"/>
    <property type="match status" value="1"/>
</dbReference>
<protein>
    <submittedName>
        <fullName evidence="2">Phosphoribosyltransferase</fullName>
    </submittedName>
</protein>
<proteinExistence type="predicted"/>
<keyword evidence="3" id="KW-1185">Reference proteome</keyword>
<dbReference type="CDD" id="cd06223">
    <property type="entry name" value="PRTases_typeI"/>
    <property type="match status" value="1"/>
</dbReference>
<comment type="caution">
    <text evidence="2">The sequence shown here is derived from an EMBL/GenBank/DDBJ whole genome shotgun (WGS) entry which is preliminary data.</text>
</comment>
<reference evidence="2 3" key="1">
    <citation type="submission" date="2022-10" db="EMBL/GenBank/DDBJ databases">
        <title>Erythrobacter sp. sf7 Genome sequencing.</title>
        <authorList>
            <person name="Park S."/>
        </authorList>
    </citation>
    <scope>NUCLEOTIDE SEQUENCE [LARGE SCALE GENOMIC DNA]</scope>
    <source>
        <strain evidence="3">sf7</strain>
    </source>
</reference>
<evidence type="ECO:0000259" key="1">
    <source>
        <dbReference type="Pfam" id="PF00156"/>
    </source>
</evidence>
<dbReference type="EMBL" id="JAQQXQ010000003">
    <property type="protein sequence ID" value="MDC8753985.1"/>
    <property type="molecule type" value="Genomic_DNA"/>
</dbReference>
<keyword evidence="2" id="KW-0328">Glycosyltransferase</keyword>
<dbReference type="InterPro" id="IPR029057">
    <property type="entry name" value="PRTase-like"/>
</dbReference>
<dbReference type="SUPFAM" id="SSF53271">
    <property type="entry name" value="PRTase-like"/>
    <property type="match status" value="1"/>
</dbReference>
<accession>A0ABT5JP89</accession>
<sequence length="221" mass="23794">MTTPLPLADRRTAGKLLAAQLMHLQADNPLVLALPRGGVPVAFEIATALDAELDLLMVRKLGAPGNSEFAIGAVVDGEEPQLVLNPETSKLFAPGNVYLEQEKRAQIAELERRRHAYVGKRHKPHIAGRTVIIVDDGIATGATITAAIRGARMAGAARLVAGVPVAARDTFRRLQPLCDEMVVLAMPEPFLSVGQHYRDFSQTTDAEVIRLLALARKQAEG</sequence>
<dbReference type="Proteomes" id="UP001216558">
    <property type="component" value="Unassembled WGS sequence"/>
</dbReference>
<gene>
    <name evidence="2" type="ORF">OIK40_04925</name>
</gene>